<evidence type="ECO:0000313" key="2">
    <source>
        <dbReference type="Proteomes" id="UP000221339"/>
    </source>
</evidence>
<evidence type="ECO:0000313" key="1">
    <source>
        <dbReference type="EMBL" id="AKU43631.1"/>
    </source>
</evidence>
<dbReference type="EMBL" id="KT001914">
    <property type="protein sequence ID" value="AKU43631.1"/>
    <property type="molecule type" value="Genomic_DNA"/>
</dbReference>
<proteinExistence type="predicted"/>
<reference evidence="1 2" key="1">
    <citation type="journal article" date="2015" name="Genome Announc.">
        <title>Complete Genome Sequence of Caulobacter crescentus Siphophage Seuss.</title>
        <authorList>
            <person name="Sloan J.M."/>
            <person name="Keene J.L."/>
            <person name="Cahill J.L."/>
            <person name="Rasche E.S."/>
            <person name="Kuty Everett G.F."/>
        </authorList>
    </citation>
    <scope>NUCLEOTIDE SEQUENCE [LARGE SCALE GENOMIC DNA]</scope>
</reference>
<organism evidence="1 2">
    <name type="scientific">Caulobacter phage Seuss</name>
    <dbReference type="NCBI Taxonomy" id="1675601"/>
    <lineage>
        <taxon>Viruses</taxon>
        <taxon>Duplodnaviria</taxon>
        <taxon>Heunggongvirae</taxon>
        <taxon>Uroviricota</taxon>
        <taxon>Caudoviricetes</taxon>
        <taxon>Seussvirus</taxon>
        <taxon>Seussvirus seuss</taxon>
    </lineage>
</organism>
<dbReference type="Proteomes" id="UP000221339">
    <property type="component" value="Segment"/>
</dbReference>
<protein>
    <submittedName>
        <fullName evidence="1">Uncharacterized protein</fullName>
    </submittedName>
</protein>
<keyword evidence="2" id="KW-1185">Reference proteome</keyword>
<gene>
    <name evidence="1" type="ORF">CPT_Seuss105</name>
</gene>
<accession>A0A0K1LM96</accession>
<name>A0A0K1LM96_9CAUD</name>
<sequence>MIPLTLNVRDVAQAALKAHSEKRLSAQNESPACMYRDHTGHPCAVGAALDNETAHDLDKIVLSDIPRLIASGRLKTDEPDQLAALQRLHDEWAQARRDGHAQGVIDAKEKIFIDFVKEILK</sequence>